<keyword evidence="1" id="KW-0614">Plasmid</keyword>
<accession>A0ABM6AR82</accession>
<sequence length="175" mass="20192">MKVYKLFLKLLLAVSLFVFYDLFAKESEEFRIYYFSNENRSGGITLNLTDDDGSAFVIGYNSYVGVVNVYLELNNDREIELKTIDLNGESHCIYGGIFSLSGMTSNHKNGRWYSTIGIDFENCKSEWRELIKKAKGDLKFNVECIEVEGKLERKYTFKVSAANLSRMIDIFEVVY</sequence>
<dbReference type="GeneID" id="71843794"/>
<evidence type="ECO:0000313" key="2">
    <source>
        <dbReference type="Proteomes" id="UP000078430"/>
    </source>
</evidence>
<protein>
    <recommendedName>
        <fullName evidence="3">Cytosolic protein</fullName>
    </recommendedName>
</protein>
<dbReference type="EMBL" id="CP014350">
    <property type="protein sequence ID" value="ANA43754.1"/>
    <property type="molecule type" value="Genomic_DNA"/>
</dbReference>
<keyword evidence="2" id="KW-1185">Reference proteome</keyword>
<proteinExistence type="predicted"/>
<name>A0ABM6AR82_BORHE</name>
<evidence type="ECO:0008006" key="3">
    <source>
        <dbReference type="Google" id="ProtNLM"/>
    </source>
</evidence>
<reference evidence="1 2" key="1">
    <citation type="journal article" date="2013" name="J. Bacteriol.">
        <title>Large linear plasmids of Borrelia species that cause relapsing fever.</title>
        <authorList>
            <person name="Miller S.C."/>
            <person name="Porcella S.F."/>
            <person name="Raffel S.J."/>
            <person name="Schwan T.G."/>
            <person name="Barbour A.G."/>
        </authorList>
    </citation>
    <scope>NUCLEOTIDE SEQUENCE [LARGE SCALE GENOMIC DNA]</scope>
    <source>
        <strain evidence="1 2">HS1</strain>
    </source>
</reference>
<reference evidence="1 2" key="2">
    <citation type="journal article" date="2016" name="Genome Announc.">
        <title>Chromosome and Plasmids of the Tick-Borne Relapsing Fever Agent Borrelia hermsii.</title>
        <authorList>
            <person name="Barbour A.G."/>
        </authorList>
    </citation>
    <scope>NUCLEOTIDE SEQUENCE [LARGE SCALE GENOMIC DNA]</scope>
    <source>
        <strain evidence="1 2">HS1</strain>
    </source>
</reference>
<evidence type="ECO:0000313" key="1">
    <source>
        <dbReference type="EMBL" id="ANA43754.1"/>
    </source>
</evidence>
<organism evidence="1 2">
    <name type="scientific">Borrelia hermsii HS1</name>
    <dbReference type="NCBI Taxonomy" id="1867252"/>
    <lineage>
        <taxon>Bacteria</taxon>
        <taxon>Pseudomonadati</taxon>
        <taxon>Spirochaetota</taxon>
        <taxon>Spirochaetia</taxon>
        <taxon>Spirochaetales</taxon>
        <taxon>Borreliaceae</taxon>
        <taxon>Borrelia</taxon>
    </lineage>
</organism>
<geneLocation type="plasmid" evidence="1 2">
    <name>megaplasmid</name>
</geneLocation>
<gene>
    <name evidence="1" type="ORF">AXX13_A0565</name>
</gene>
<dbReference type="Proteomes" id="UP000078430">
    <property type="component" value="Plasmid megaplasmid"/>
</dbReference>
<dbReference type="RefSeq" id="WP_020732444.1">
    <property type="nucleotide sequence ID" value="NZ_CP014350.1"/>
</dbReference>